<dbReference type="GO" id="GO:0005737">
    <property type="term" value="C:cytoplasm"/>
    <property type="evidence" value="ECO:0007669"/>
    <property type="project" value="UniProtKB-SubCell"/>
</dbReference>
<name>A0A511UUY4_9BACI</name>
<comment type="function">
    <text evidence="5">An accessory protein needed during the final step in the assembly of 30S ribosomal subunit, possibly for assembly of the head region. Essential for efficient processing of 16S rRNA. May be needed both before and after RbfA during the maturation of 16S rRNA. It has affinity for free ribosomal 30S subunits but not for 70S ribosomes.</text>
</comment>
<dbReference type="Gene3D" id="2.40.30.60">
    <property type="entry name" value="RimM"/>
    <property type="match status" value="1"/>
</dbReference>
<accession>A0A511UUY4</accession>
<protein>
    <recommendedName>
        <fullName evidence="5">Ribosome maturation factor RimM</fullName>
    </recommendedName>
</protein>
<keyword evidence="9" id="KW-1185">Reference proteome</keyword>
<dbReference type="InterPro" id="IPR011961">
    <property type="entry name" value="RimM"/>
</dbReference>
<comment type="subcellular location">
    <subcellularLocation>
        <location evidence="5">Cytoplasm</location>
    </subcellularLocation>
</comment>
<dbReference type="GO" id="GO:0006364">
    <property type="term" value="P:rRNA processing"/>
    <property type="evidence" value="ECO:0007669"/>
    <property type="project" value="UniProtKB-UniRule"/>
</dbReference>
<dbReference type="RefSeq" id="WP_146935643.1">
    <property type="nucleotide sequence ID" value="NZ_BJXW01000008.1"/>
</dbReference>
<dbReference type="Gene3D" id="2.30.30.240">
    <property type="entry name" value="PRC-barrel domain"/>
    <property type="match status" value="1"/>
</dbReference>
<dbReference type="InterPro" id="IPR002676">
    <property type="entry name" value="RimM_N"/>
</dbReference>
<dbReference type="InterPro" id="IPR036976">
    <property type="entry name" value="RimM_N_sf"/>
</dbReference>
<dbReference type="GO" id="GO:0005840">
    <property type="term" value="C:ribosome"/>
    <property type="evidence" value="ECO:0007669"/>
    <property type="project" value="InterPro"/>
</dbReference>
<keyword evidence="4 5" id="KW-0143">Chaperone</keyword>
<keyword evidence="2 5" id="KW-0690">Ribosome biogenesis</keyword>
<keyword evidence="3 5" id="KW-0698">rRNA processing</keyword>
<dbReference type="InterPro" id="IPR011033">
    <property type="entry name" value="PRC_barrel-like_sf"/>
</dbReference>
<evidence type="ECO:0000259" key="7">
    <source>
        <dbReference type="Pfam" id="PF24986"/>
    </source>
</evidence>
<evidence type="ECO:0000313" key="9">
    <source>
        <dbReference type="Proteomes" id="UP000321491"/>
    </source>
</evidence>
<sequence length="171" mass="19605">MDKQFFVVGEIVNTHGIKGELKVLKLSDYSERFAPGTQLYLFPKQGPVQEVIIEQQRLHKNYHLLKFSGYNHMSEVEPFKEGLLKITADQMEELEEGAYYYHDIIGCEVFTLLDEKIGVVIDIFATGANDVWVVKGINQKEILIPYIDDVVKTVDINKKKIEIDPMEGLLD</sequence>
<proteinExistence type="inferred from homology"/>
<dbReference type="InterPro" id="IPR056792">
    <property type="entry name" value="PRC_RimM"/>
</dbReference>
<dbReference type="GO" id="GO:0042274">
    <property type="term" value="P:ribosomal small subunit biogenesis"/>
    <property type="evidence" value="ECO:0007669"/>
    <property type="project" value="UniProtKB-UniRule"/>
</dbReference>
<dbReference type="SUPFAM" id="SSF50346">
    <property type="entry name" value="PRC-barrel domain"/>
    <property type="match status" value="1"/>
</dbReference>
<comment type="domain">
    <text evidence="5">The PRC barrel domain binds ribosomal protein uS19.</text>
</comment>
<evidence type="ECO:0000259" key="6">
    <source>
        <dbReference type="Pfam" id="PF01782"/>
    </source>
</evidence>
<dbReference type="SUPFAM" id="SSF50447">
    <property type="entry name" value="Translation proteins"/>
    <property type="match status" value="1"/>
</dbReference>
<dbReference type="Pfam" id="PF24986">
    <property type="entry name" value="PRC_RimM"/>
    <property type="match status" value="1"/>
</dbReference>
<evidence type="ECO:0000256" key="3">
    <source>
        <dbReference type="ARBA" id="ARBA00022552"/>
    </source>
</evidence>
<evidence type="ECO:0000256" key="5">
    <source>
        <dbReference type="HAMAP-Rule" id="MF_00014"/>
    </source>
</evidence>
<dbReference type="OrthoDB" id="9810331at2"/>
<dbReference type="Proteomes" id="UP000321491">
    <property type="component" value="Unassembled WGS sequence"/>
</dbReference>
<dbReference type="PANTHER" id="PTHR33692">
    <property type="entry name" value="RIBOSOME MATURATION FACTOR RIMM"/>
    <property type="match status" value="1"/>
</dbReference>
<evidence type="ECO:0000256" key="1">
    <source>
        <dbReference type="ARBA" id="ARBA00022490"/>
    </source>
</evidence>
<dbReference type="NCBIfam" id="TIGR02273">
    <property type="entry name" value="16S_RimM"/>
    <property type="match status" value="1"/>
</dbReference>
<gene>
    <name evidence="5 8" type="primary">rimM</name>
    <name evidence="8" type="ORF">CQU01_06440</name>
</gene>
<evidence type="ECO:0000256" key="2">
    <source>
        <dbReference type="ARBA" id="ARBA00022517"/>
    </source>
</evidence>
<dbReference type="EMBL" id="BJXW01000008">
    <property type="protein sequence ID" value="GEN30406.1"/>
    <property type="molecule type" value="Genomic_DNA"/>
</dbReference>
<dbReference type="PANTHER" id="PTHR33692:SF1">
    <property type="entry name" value="RIBOSOME MATURATION FACTOR RIMM"/>
    <property type="match status" value="1"/>
</dbReference>
<comment type="similarity">
    <text evidence="5">Belongs to the RimM family.</text>
</comment>
<dbReference type="InterPro" id="IPR009000">
    <property type="entry name" value="Transl_B-barrel_sf"/>
</dbReference>
<dbReference type="Pfam" id="PF01782">
    <property type="entry name" value="RimM"/>
    <property type="match status" value="1"/>
</dbReference>
<organism evidence="8 9">
    <name type="scientific">Cerasibacillus quisquiliarum</name>
    <dbReference type="NCBI Taxonomy" id="227865"/>
    <lineage>
        <taxon>Bacteria</taxon>
        <taxon>Bacillati</taxon>
        <taxon>Bacillota</taxon>
        <taxon>Bacilli</taxon>
        <taxon>Bacillales</taxon>
        <taxon>Bacillaceae</taxon>
        <taxon>Cerasibacillus</taxon>
    </lineage>
</organism>
<dbReference type="AlphaFoldDB" id="A0A511UUY4"/>
<feature type="domain" description="Ribosome maturation factor RimM PRC barrel" evidence="7">
    <location>
        <begin position="101"/>
        <end position="169"/>
    </location>
</feature>
<dbReference type="GO" id="GO:0043022">
    <property type="term" value="F:ribosome binding"/>
    <property type="evidence" value="ECO:0007669"/>
    <property type="project" value="InterPro"/>
</dbReference>
<comment type="subunit">
    <text evidence="5">Binds ribosomal protein uS19.</text>
</comment>
<keyword evidence="1 5" id="KW-0963">Cytoplasm</keyword>
<feature type="domain" description="RimM N-terminal" evidence="6">
    <location>
        <begin position="7"/>
        <end position="89"/>
    </location>
</feature>
<reference evidence="8 9" key="1">
    <citation type="submission" date="2019-07" db="EMBL/GenBank/DDBJ databases">
        <title>Whole genome shotgun sequence of Cerasibacillus quisquiliarum NBRC 102429.</title>
        <authorList>
            <person name="Hosoyama A."/>
            <person name="Uohara A."/>
            <person name="Ohji S."/>
            <person name="Ichikawa N."/>
        </authorList>
    </citation>
    <scope>NUCLEOTIDE SEQUENCE [LARGE SCALE GENOMIC DNA]</scope>
    <source>
        <strain evidence="8 9">NBRC 102429</strain>
    </source>
</reference>
<evidence type="ECO:0000313" key="8">
    <source>
        <dbReference type="EMBL" id="GEN30406.1"/>
    </source>
</evidence>
<dbReference type="HAMAP" id="MF_00014">
    <property type="entry name" value="Ribosome_mat_RimM"/>
    <property type="match status" value="1"/>
</dbReference>
<comment type="caution">
    <text evidence="8">The sequence shown here is derived from an EMBL/GenBank/DDBJ whole genome shotgun (WGS) entry which is preliminary data.</text>
</comment>
<evidence type="ECO:0000256" key="4">
    <source>
        <dbReference type="ARBA" id="ARBA00023186"/>
    </source>
</evidence>